<feature type="transmembrane region" description="Helical" evidence="1">
    <location>
        <begin position="43"/>
        <end position="65"/>
    </location>
</feature>
<proteinExistence type="predicted"/>
<keyword evidence="1" id="KW-0812">Transmembrane</keyword>
<dbReference type="Proteomes" id="UP001367508">
    <property type="component" value="Unassembled WGS sequence"/>
</dbReference>
<protein>
    <submittedName>
        <fullName evidence="2">Uncharacterized protein</fullName>
    </submittedName>
</protein>
<dbReference type="AlphaFoldDB" id="A0AAN9M007"/>
<evidence type="ECO:0000313" key="2">
    <source>
        <dbReference type="EMBL" id="KAK7343644.1"/>
    </source>
</evidence>
<comment type="caution">
    <text evidence="2">The sequence shown here is derived from an EMBL/GenBank/DDBJ whole genome shotgun (WGS) entry which is preliminary data.</text>
</comment>
<evidence type="ECO:0000256" key="1">
    <source>
        <dbReference type="SAM" id="Phobius"/>
    </source>
</evidence>
<reference evidence="2 3" key="1">
    <citation type="submission" date="2024-01" db="EMBL/GenBank/DDBJ databases">
        <title>The genomes of 5 underutilized Papilionoideae crops provide insights into root nodulation and disease resistanc.</title>
        <authorList>
            <person name="Jiang F."/>
        </authorList>
    </citation>
    <scope>NUCLEOTIDE SEQUENCE [LARGE SCALE GENOMIC DNA]</scope>
    <source>
        <strain evidence="2">LVBAO_FW01</strain>
        <tissue evidence="2">Leaves</tissue>
    </source>
</reference>
<keyword evidence="1" id="KW-1133">Transmembrane helix</keyword>
<dbReference type="EMBL" id="JAYMYQ010000003">
    <property type="protein sequence ID" value="KAK7343644.1"/>
    <property type="molecule type" value="Genomic_DNA"/>
</dbReference>
<gene>
    <name evidence="2" type="ORF">VNO77_12551</name>
</gene>
<accession>A0AAN9M007</accession>
<organism evidence="2 3">
    <name type="scientific">Canavalia gladiata</name>
    <name type="common">Sword bean</name>
    <name type="synonym">Dolichos gladiatus</name>
    <dbReference type="NCBI Taxonomy" id="3824"/>
    <lineage>
        <taxon>Eukaryota</taxon>
        <taxon>Viridiplantae</taxon>
        <taxon>Streptophyta</taxon>
        <taxon>Embryophyta</taxon>
        <taxon>Tracheophyta</taxon>
        <taxon>Spermatophyta</taxon>
        <taxon>Magnoliopsida</taxon>
        <taxon>eudicotyledons</taxon>
        <taxon>Gunneridae</taxon>
        <taxon>Pentapetalae</taxon>
        <taxon>rosids</taxon>
        <taxon>fabids</taxon>
        <taxon>Fabales</taxon>
        <taxon>Fabaceae</taxon>
        <taxon>Papilionoideae</taxon>
        <taxon>50 kb inversion clade</taxon>
        <taxon>NPAAA clade</taxon>
        <taxon>indigoferoid/millettioid clade</taxon>
        <taxon>Phaseoleae</taxon>
        <taxon>Canavalia</taxon>
    </lineage>
</organism>
<sequence>MCAKINSLNEEEYKWEIQPSEIGGHRQSNFDFGFGVLKKKASLIVMISKVCSLILGNVIMTQLLFNLDNVHSLQLPKENLTYDR</sequence>
<keyword evidence="3" id="KW-1185">Reference proteome</keyword>
<keyword evidence="1" id="KW-0472">Membrane</keyword>
<name>A0AAN9M007_CANGL</name>
<evidence type="ECO:0000313" key="3">
    <source>
        <dbReference type="Proteomes" id="UP001367508"/>
    </source>
</evidence>